<dbReference type="PANTHER" id="PTHR38108:SF1">
    <property type="entry name" value="UPF0319 PROTEIN YCCT"/>
    <property type="match status" value="1"/>
</dbReference>
<dbReference type="EMBL" id="FUXB01000008">
    <property type="protein sequence ID" value="SJZ92712.1"/>
    <property type="molecule type" value="Genomic_DNA"/>
</dbReference>
<dbReference type="GeneID" id="70584034"/>
<evidence type="ECO:0008006" key="6">
    <source>
        <dbReference type="Google" id="ProtNLM"/>
    </source>
</evidence>
<accession>A0A1T4PMI4</accession>
<evidence type="ECO:0000313" key="4">
    <source>
        <dbReference type="EMBL" id="SJZ92712.1"/>
    </source>
</evidence>
<dbReference type="OrthoDB" id="6214057at2"/>
<gene>
    <name evidence="4" type="ORF">SAMN02745782_01789</name>
</gene>
<keyword evidence="2 3" id="KW-0732">Signal</keyword>
<evidence type="ECO:0000256" key="1">
    <source>
        <dbReference type="ARBA" id="ARBA00008490"/>
    </source>
</evidence>
<evidence type="ECO:0000256" key="2">
    <source>
        <dbReference type="ARBA" id="ARBA00022729"/>
    </source>
</evidence>
<keyword evidence="5" id="KW-1185">Reference proteome</keyword>
<dbReference type="RefSeq" id="WP_078926184.1">
    <property type="nucleotide sequence ID" value="NZ_FUXB01000008.1"/>
</dbReference>
<dbReference type="STRING" id="1123491.SAMN02745782_01789"/>
<proteinExistence type="inferred from homology"/>
<dbReference type="PANTHER" id="PTHR38108">
    <property type="entry name" value="UPF0319 PROTEIN YCCT"/>
    <property type="match status" value="1"/>
</dbReference>
<sequence>MKLLPISLLASLLSISVGSYANIDVTFDRDIQLLAVNGESEGFTFGHRSDLTLEPGEHQLLVRAERVIPMSGKKNKYKSPLMVVKISGDEGKLTLAPAMTIRNEDNAREFDRHPALDIKFTQGTLEVEQDFIPGRSFGLMGDYRKELAQFNRTESKAAIHRASLTRSVVASRVEETSTVAGLETGKLEMIQQAYLDLDEAQRKAFLSWAVSQ</sequence>
<reference evidence="5" key="1">
    <citation type="submission" date="2017-02" db="EMBL/GenBank/DDBJ databases">
        <authorList>
            <person name="Varghese N."/>
            <person name="Submissions S."/>
        </authorList>
    </citation>
    <scope>NUCLEOTIDE SEQUENCE [LARGE SCALE GENOMIC DNA]</scope>
    <source>
        <strain evidence="5">DSM 19608</strain>
    </source>
</reference>
<dbReference type="AlphaFoldDB" id="A0A1T4PMI4"/>
<dbReference type="Proteomes" id="UP000190834">
    <property type="component" value="Unassembled WGS sequence"/>
</dbReference>
<evidence type="ECO:0000256" key="3">
    <source>
        <dbReference type="SAM" id="SignalP"/>
    </source>
</evidence>
<dbReference type="Pfam" id="PF09829">
    <property type="entry name" value="DUF2057"/>
    <property type="match status" value="1"/>
</dbReference>
<feature type="signal peptide" evidence="3">
    <location>
        <begin position="1"/>
        <end position="21"/>
    </location>
</feature>
<comment type="similarity">
    <text evidence="1">Belongs to the UPF0319 family.</text>
</comment>
<dbReference type="InterPro" id="IPR018635">
    <property type="entry name" value="UPF0319"/>
</dbReference>
<feature type="chain" id="PRO_5012142824" description="DUF2057 domain-containing protein" evidence="3">
    <location>
        <begin position="22"/>
        <end position="212"/>
    </location>
</feature>
<name>A0A1T4PMI4_VIBCI</name>
<organism evidence="4 5">
    <name type="scientific">Vibrio cincinnatiensis DSM 19608</name>
    <dbReference type="NCBI Taxonomy" id="1123491"/>
    <lineage>
        <taxon>Bacteria</taxon>
        <taxon>Pseudomonadati</taxon>
        <taxon>Pseudomonadota</taxon>
        <taxon>Gammaproteobacteria</taxon>
        <taxon>Vibrionales</taxon>
        <taxon>Vibrionaceae</taxon>
        <taxon>Vibrio</taxon>
    </lineage>
</organism>
<protein>
    <recommendedName>
        <fullName evidence="6">DUF2057 domain-containing protein</fullName>
    </recommendedName>
</protein>
<evidence type="ECO:0000313" key="5">
    <source>
        <dbReference type="Proteomes" id="UP000190834"/>
    </source>
</evidence>